<keyword evidence="3" id="KW-1185">Reference proteome</keyword>
<dbReference type="GO" id="GO:0016491">
    <property type="term" value="F:oxidoreductase activity"/>
    <property type="evidence" value="ECO:0007669"/>
    <property type="project" value="UniProtKB-KW"/>
</dbReference>
<dbReference type="Proteomes" id="UP000076842">
    <property type="component" value="Unassembled WGS sequence"/>
</dbReference>
<proteinExistence type="predicted"/>
<dbReference type="PANTHER" id="PTHR47534:SF3">
    <property type="entry name" value="ALCOHOL DEHYDROGENASE-LIKE C-TERMINAL DOMAIN-CONTAINING PROTEIN"/>
    <property type="match status" value="1"/>
</dbReference>
<organism evidence="2 3">
    <name type="scientific">Calocera cornea HHB12733</name>
    <dbReference type="NCBI Taxonomy" id="1353952"/>
    <lineage>
        <taxon>Eukaryota</taxon>
        <taxon>Fungi</taxon>
        <taxon>Dikarya</taxon>
        <taxon>Basidiomycota</taxon>
        <taxon>Agaricomycotina</taxon>
        <taxon>Dacrymycetes</taxon>
        <taxon>Dacrymycetales</taxon>
        <taxon>Dacrymycetaceae</taxon>
        <taxon>Calocera</taxon>
    </lineage>
</organism>
<evidence type="ECO:0000313" key="3">
    <source>
        <dbReference type="Proteomes" id="UP000076842"/>
    </source>
</evidence>
<dbReference type="InParanoid" id="A0A165FLW9"/>
<dbReference type="SUPFAM" id="SSF51735">
    <property type="entry name" value="NAD(P)-binding Rossmann-fold domains"/>
    <property type="match status" value="1"/>
</dbReference>
<dbReference type="InterPro" id="IPR002347">
    <property type="entry name" value="SDR_fam"/>
</dbReference>
<gene>
    <name evidence="2" type="ORF">CALCODRAFT_496759</name>
</gene>
<dbReference type="STRING" id="1353952.A0A165FLW9"/>
<name>A0A165FLW9_9BASI</name>
<dbReference type="InterPro" id="IPR052228">
    <property type="entry name" value="Sec_Metab_Biosynth_Oxidored"/>
</dbReference>
<evidence type="ECO:0000313" key="2">
    <source>
        <dbReference type="EMBL" id="KZT56931.1"/>
    </source>
</evidence>
<dbReference type="Gene3D" id="3.40.50.720">
    <property type="entry name" value="NAD(P)-binding Rossmann-like Domain"/>
    <property type="match status" value="1"/>
</dbReference>
<dbReference type="PANTHER" id="PTHR47534">
    <property type="entry name" value="YALI0E05731P"/>
    <property type="match status" value="1"/>
</dbReference>
<dbReference type="OrthoDB" id="2898509at2759"/>
<sequence>MPNFQAVRAANATYRPTFRPVAMFVGGTSGVGQATAEGFAKYTNGDAHIIICGRSKEAAEKIIASFPKNEKSQYEFVQCDATLMSNIATVSADLRQRLPKLNYLFLSQGIMTMQGRTETSEGIDRKLALHLYGRWKFVFELMPLLEKAKEMGEEARVETVLHAGSNGKIDWEDIDLKNTYGLANAANHATTGNDLMVDEIARRYPNISFTHMFPGFVRTSIVNGVLGKLLLPLVYPISVSMATAGEWLVHPLLSEKFAKGAFYLDNHAEDAGPSKWSTEETRKKLYDHVVSMTKTA</sequence>
<evidence type="ECO:0000256" key="1">
    <source>
        <dbReference type="ARBA" id="ARBA00023002"/>
    </source>
</evidence>
<dbReference type="AlphaFoldDB" id="A0A165FLW9"/>
<protein>
    <submittedName>
        <fullName evidence="2">NAD(P)-binding protein</fullName>
    </submittedName>
</protein>
<keyword evidence="1" id="KW-0560">Oxidoreductase</keyword>
<dbReference type="InterPro" id="IPR036291">
    <property type="entry name" value="NAD(P)-bd_dom_sf"/>
</dbReference>
<dbReference type="EMBL" id="KV423970">
    <property type="protein sequence ID" value="KZT56931.1"/>
    <property type="molecule type" value="Genomic_DNA"/>
</dbReference>
<dbReference type="Pfam" id="PF00106">
    <property type="entry name" value="adh_short"/>
    <property type="match status" value="1"/>
</dbReference>
<reference evidence="2 3" key="1">
    <citation type="journal article" date="2016" name="Mol. Biol. Evol.">
        <title>Comparative Genomics of Early-Diverging Mushroom-Forming Fungi Provides Insights into the Origins of Lignocellulose Decay Capabilities.</title>
        <authorList>
            <person name="Nagy L.G."/>
            <person name="Riley R."/>
            <person name="Tritt A."/>
            <person name="Adam C."/>
            <person name="Daum C."/>
            <person name="Floudas D."/>
            <person name="Sun H."/>
            <person name="Yadav J.S."/>
            <person name="Pangilinan J."/>
            <person name="Larsson K.H."/>
            <person name="Matsuura K."/>
            <person name="Barry K."/>
            <person name="Labutti K."/>
            <person name="Kuo R."/>
            <person name="Ohm R.A."/>
            <person name="Bhattacharya S.S."/>
            <person name="Shirouzu T."/>
            <person name="Yoshinaga Y."/>
            <person name="Martin F.M."/>
            <person name="Grigoriev I.V."/>
            <person name="Hibbett D.S."/>
        </authorList>
    </citation>
    <scope>NUCLEOTIDE SEQUENCE [LARGE SCALE GENOMIC DNA]</scope>
    <source>
        <strain evidence="2 3">HHB12733</strain>
    </source>
</reference>
<accession>A0A165FLW9</accession>